<organism evidence="2 3">
    <name type="scientific">Kolteria novifilia</name>
    <dbReference type="NCBI Taxonomy" id="2527975"/>
    <lineage>
        <taxon>Bacteria</taxon>
        <taxon>Pseudomonadati</taxon>
        <taxon>Planctomycetota</taxon>
        <taxon>Planctomycetia</taxon>
        <taxon>Kolteriales</taxon>
        <taxon>Kolteriaceae</taxon>
        <taxon>Kolteria</taxon>
    </lineage>
</organism>
<keyword evidence="3" id="KW-1185">Reference proteome</keyword>
<dbReference type="PROSITE" id="PS51257">
    <property type="entry name" value="PROKAR_LIPOPROTEIN"/>
    <property type="match status" value="1"/>
</dbReference>
<evidence type="ECO:0008006" key="4">
    <source>
        <dbReference type="Google" id="ProtNLM"/>
    </source>
</evidence>
<accession>A0A518B0C4</accession>
<gene>
    <name evidence="2" type="ORF">Pan216_12430</name>
</gene>
<reference evidence="2 3" key="1">
    <citation type="submission" date="2019-02" db="EMBL/GenBank/DDBJ databases">
        <title>Deep-cultivation of Planctomycetes and their phenomic and genomic characterization uncovers novel biology.</title>
        <authorList>
            <person name="Wiegand S."/>
            <person name="Jogler M."/>
            <person name="Boedeker C."/>
            <person name="Pinto D."/>
            <person name="Vollmers J."/>
            <person name="Rivas-Marin E."/>
            <person name="Kohn T."/>
            <person name="Peeters S.H."/>
            <person name="Heuer A."/>
            <person name="Rast P."/>
            <person name="Oberbeckmann S."/>
            <person name="Bunk B."/>
            <person name="Jeske O."/>
            <person name="Meyerdierks A."/>
            <person name="Storesund J.E."/>
            <person name="Kallscheuer N."/>
            <person name="Luecker S."/>
            <person name="Lage O.M."/>
            <person name="Pohl T."/>
            <person name="Merkel B.J."/>
            <person name="Hornburger P."/>
            <person name="Mueller R.-W."/>
            <person name="Bruemmer F."/>
            <person name="Labrenz M."/>
            <person name="Spormann A.M."/>
            <person name="Op den Camp H."/>
            <person name="Overmann J."/>
            <person name="Amann R."/>
            <person name="Jetten M.S.M."/>
            <person name="Mascher T."/>
            <person name="Medema M.H."/>
            <person name="Devos D.P."/>
            <person name="Kaster A.-K."/>
            <person name="Ovreas L."/>
            <person name="Rohde M."/>
            <person name="Galperin M.Y."/>
            <person name="Jogler C."/>
        </authorList>
    </citation>
    <scope>NUCLEOTIDE SEQUENCE [LARGE SCALE GENOMIC DNA]</scope>
    <source>
        <strain evidence="2 3">Pan216</strain>
    </source>
</reference>
<dbReference type="AlphaFoldDB" id="A0A518B0C4"/>
<evidence type="ECO:0000256" key="1">
    <source>
        <dbReference type="SAM" id="MobiDB-lite"/>
    </source>
</evidence>
<dbReference type="RefSeq" id="WP_145256183.1">
    <property type="nucleotide sequence ID" value="NZ_CP036279.1"/>
</dbReference>
<protein>
    <recommendedName>
        <fullName evidence="4">Carboxypeptidase regulatory-like domain-containing protein</fullName>
    </recommendedName>
</protein>
<evidence type="ECO:0000313" key="2">
    <source>
        <dbReference type="EMBL" id="QDU60404.1"/>
    </source>
</evidence>
<dbReference type="Proteomes" id="UP000317093">
    <property type="component" value="Chromosome"/>
</dbReference>
<dbReference type="EMBL" id="CP036279">
    <property type="protein sequence ID" value="QDU60404.1"/>
    <property type="molecule type" value="Genomic_DNA"/>
</dbReference>
<name>A0A518B0C4_9BACT</name>
<sequence>MKAMNKLWISLSLAGLIGGCSGAEGPTRYRVSGRVSHQGQPVPSGWVYFDPDTSKDNRGPQGFAPIKNGRFDTADGGKGVVGGAHRLRVEGYDGVAVSEEAPQGKALFAPYARTVDLPAEATTIDVEVAEDQRSTAKAR</sequence>
<feature type="region of interest" description="Disordered" evidence="1">
    <location>
        <begin position="51"/>
        <end position="70"/>
    </location>
</feature>
<dbReference type="OrthoDB" id="289094at2"/>
<evidence type="ECO:0000313" key="3">
    <source>
        <dbReference type="Proteomes" id="UP000317093"/>
    </source>
</evidence>
<dbReference type="KEGG" id="knv:Pan216_12430"/>
<proteinExistence type="predicted"/>